<evidence type="ECO:0000313" key="1">
    <source>
        <dbReference type="EMBL" id="KAJ8015383.1"/>
    </source>
</evidence>
<accession>A0ACC2HIT1</accession>
<comment type="caution">
    <text evidence="1">The sequence shown here is derived from an EMBL/GenBank/DDBJ whole genome shotgun (WGS) entry which is preliminary data.</text>
</comment>
<proteinExistence type="predicted"/>
<gene>
    <name evidence="1" type="ORF">DPEC_G00025560</name>
</gene>
<sequence>MKALTILIWAVALFVEVYHCTHSSTEIQTIIVNLSSKNLSSVPGNLPPSTEALDLTENNIHSLRHEDFQVITHLRLLNLSWNVLEEIDPETFQPTPLLESLDLSHNRLQNLSDQRYLLAVQNLRFLDLTFNLFQTMTLGENFCTLKKLERLRLGANMIRLDDFSNITNVHLQTMTLLLENLTAYETGGLRGIQAEKVRIGLANKPVDRHLIADALSMFNEVELMGMKGDHRDLVELLKERGVVHTSHLYLTNIIMFWWQLTSTINAVLDSPISHLGISDVLIHMPPMHETLPGTSHTEVFSVRRAVVSSFIFSLEVLCNFFINMPVEHLEITETSLIHMTCPKFPSKVRQLYISDCAMTDTVFSRVEQQVIVECTTLNDVETLVLRGNNLKNLQTLSVRVQHMSSLTHLDLSLNSLVYNGQVCRWPINIVHLNLSSNDFSESVFSCLPNGTVTLDLQNNQISSVPETLLVLGSLLALDLSANRLRDLPVCTGFPQLKYLLLRENSLNAPSVTVLETCPVLKALDASRNPYTCTCALRSFKELGAGNSMGGRKAGIQLLYWPLAYRCSYPYEQRKSTLEAVHIPEIVCNTALLATAILGPAVAFILVIVTLCQQLDIPWYLGMIWRWTRAKHRARTQQVRPEDLAGVVFHAFVSYSQHDADWVKGQLLPNLEGSGGGLHICRHERDFIPGKTIVENIIRCVERSRRCVFVLSGSFVRSEWCHYELYFASHQQVSRGADGVILVVLEPLPQYMIPSKYYQLKAMMRRHTYLEWPQDRGKQRLFWANLRAALQTDLPISPVRDMED</sequence>
<keyword evidence="2" id="KW-1185">Reference proteome</keyword>
<name>A0ACC2HIT1_DALPE</name>
<organism evidence="1 2">
    <name type="scientific">Dallia pectoralis</name>
    <name type="common">Alaska blackfish</name>
    <dbReference type="NCBI Taxonomy" id="75939"/>
    <lineage>
        <taxon>Eukaryota</taxon>
        <taxon>Metazoa</taxon>
        <taxon>Chordata</taxon>
        <taxon>Craniata</taxon>
        <taxon>Vertebrata</taxon>
        <taxon>Euteleostomi</taxon>
        <taxon>Actinopterygii</taxon>
        <taxon>Neopterygii</taxon>
        <taxon>Teleostei</taxon>
        <taxon>Protacanthopterygii</taxon>
        <taxon>Esociformes</taxon>
        <taxon>Umbridae</taxon>
        <taxon>Dallia</taxon>
    </lineage>
</organism>
<dbReference type="EMBL" id="CM055729">
    <property type="protein sequence ID" value="KAJ8015383.1"/>
    <property type="molecule type" value="Genomic_DNA"/>
</dbReference>
<protein>
    <submittedName>
        <fullName evidence="1">Uncharacterized protein</fullName>
    </submittedName>
</protein>
<reference evidence="1" key="1">
    <citation type="submission" date="2021-05" db="EMBL/GenBank/DDBJ databases">
        <authorList>
            <person name="Pan Q."/>
            <person name="Jouanno E."/>
            <person name="Zahm M."/>
            <person name="Klopp C."/>
            <person name="Cabau C."/>
            <person name="Louis A."/>
            <person name="Berthelot C."/>
            <person name="Parey E."/>
            <person name="Roest Crollius H."/>
            <person name="Montfort J."/>
            <person name="Robinson-Rechavi M."/>
            <person name="Bouchez O."/>
            <person name="Lampietro C."/>
            <person name="Lopez Roques C."/>
            <person name="Donnadieu C."/>
            <person name="Postlethwait J."/>
            <person name="Bobe J."/>
            <person name="Dillon D."/>
            <person name="Chandos A."/>
            <person name="von Hippel F."/>
            <person name="Guiguen Y."/>
        </authorList>
    </citation>
    <scope>NUCLEOTIDE SEQUENCE</scope>
    <source>
        <strain evidence="1">YG-Jan2019</strain>
    </source>
</reference>
<dbReference type="Proteomes" id="UP001157502">
    <property type="component" value="Chromosome 2"/>
</dbReference>
<evidence type="ECO:0000313" key="2">
    <source>
        <dbReference type="Proteomes" id="UP001157502"/>
    </source>
</evidence>